<reference evidence="2" key="1">
    <citation type="submission" date="2023-03" db="EMBL/GenBank/DDBJ databases">
        <authorList>
            <person name="Steffen K."/>
            <person name="Cardenas P."/>
        </authorList>
    </citation>
    <scope>NUCLEOTIDE SEQUENCE</scope>
</reference>
<comment type="caution">
    <text evidence="2">The sequence shown here is derived from an EMBL/GenBank/DDBJ whole genome shotgun (WGS) entry which is preliminary data.</text>
</comment>
<evidence type="ECO:0000256" key="1">
    <source>
        <dbReference type="SAM" id="MobiDB-lite"/>
    </source>
</evidence>
<keyword evidence="3" id="KW-1185">Reference proteome</keyword>
<gene>
    <name evidence="2" type="ORF">GBAR_LOCUS9828</name>
</gene>
<dbReference type="Proteomes" id="UP001174909">
    <property type="component" value="Unassembled WGS sequence"/>
</dbReference>
<organism evidence="2 3">
    <name type="scientific">Geodia barretti</name>
    <name type="common">Barrett's horny sponge</name>
    <dbReference type="NCBI Taxonomy" id="519541"/>
    <lineage>
        <taxon>Eukaryota</taxon>
        <taxon>Metazoa</taxon>
        <taxon>Porifera</taxon>
        <taxon>Demospongiae</taxon>
        <taxon>Heteroscleromorpha</taxon>
        <taxon>Tetractinellida</taxon>
        <taxon>Astrophorina</taxon>
        <taxon>Geodiidae</taxon>
        <taxon>Geodia</taxon>
    </lineage>
</organism>
<dbReference type="EMBL" id="CASHTH010001475">
    <property type="protein sequence ID" value="CAI8015897.1"/>
    <property type="molecule type" value="Genomic_DNA"/>
</dbReference>
<proteinExistence type="predicted"/>
<feature type="region of interest" description="Disordered" evidence="1">
    <location>
        <begin position="245"/>
        <end position="353"/>
    </location>
</feature>
<evidence type="ECO:0000313" key="2">
    <source>
        <dbReference type="EMBL" id="CAI8015897.1"/>
    </source>
</evidence>
<feature type="region of interest" description="Disordered" evidence="1">
    <location>
        <begin position="191"/>
        <end position="227"/>
    </location>
</feature>
<name>A0AA35WJD4_GEOBA</name>
<feature type="compositionally biased region" description="Polar residues" evidence="1">
    <location>
        <begin position="200"/>
        <end position="214"/>
    </location>
</feature>
<evidence type="ECO:0000313" key="3">
    <source>
        <dbReference type="Proteomes" id="UP001174909"/>
    </source>
</evidence>
<sequence length="353" mass="39909">MEWSYRVTNPSSQWHSVMALPSSRRLTPTTSSLTLPHQTALHSLSAGCPLHHEAQQQSVEIQLLCTWRTDTSASGRLPGLQPRRNRDNSLGVNDSHWTFGEQFKIFLHLLTGSCVRWRTKAVLCHALWSPISGYILPYDVSAHHQLVRHAPVWWLSGSESRQLPLHIPATHPVNPHHSLAFVKQPFPVGGAADHPPMHMSLSNSTQQRENSGISRTHPHHPSPSLSHQSRWRFCLLPARYPLLPPPPDRPCHHTPHQGDGGVHDSRRPQRIPHATDDTAAPPERVPSHTVPHSRSPPRAETTATTRIVRYRFPRHSQRDLDGRFRPGSVQWWRGNTTRSRSTTSPPYSDQSCE</sequence>
<protein>
    <submittedName>
        <fullName evidence="2">Uncharacterized protein</fullName>
    </submittedName>
</protein>
<dbReference type="AlphaFoldDB" id="A0AA35WJD4"/>
<accession>A0AA35WJD4</accession>
<feature type="compositionally biased region" description="Low complexity" evidence="1">
    <location>
        <begin position="336"/>
        <end position="353"/>
    </location>
</feature>